<dbReference type="GO" id="GO:0070681">
    <property type="term" value="P:glutaminyl-tRNAGln biosynthesis via transamidation"/>
    <property type="evidence" value="ECO:0007669"/>
    <property type="project" value="TreeGrafter"/>
</dbReference>
<dbReference type="GO" id="GO:0050566">
    <property type="term" value="F:asparaginyl-tRNA synthase (glutamine-hydrolyzing) activity"/>
    <property type="evidence" value="ECO:0007669"/>
    <property type="project" value="RHEA"/>
</dbReference>
<dbReference type="HAMAP" id="MF_00122">
    <property type="entry name" value="GatC"/>
    <property type="match status" value="1"/>
</dbReference>
<dbReference type="EMBL" id="PSRQ01000030">
    <property type="protein sequence ID" value="PWU23573.1"/>
    <property type="molecule type" value="Genomic_DNA"/>
</dbReference>
<name>A0A317JP19_9BACT</name>
<accession>A0A317JP19</accession>
<comment type="similarity">
    <text evidence="1">Belongs to the GatC family.</text>
</comment>
<evidence type="ECO:0000313" key="3">
    <source>
        <dbReference type="Proteomes" id="UP000246104"/>
    </source>
</evidence>
<dbReference type="GO" id="GO:0050567">
    <property type="term" value="F:glutaminyl-tRNA synthase (glutamine-hydrolyzing) activity"/>
    <property type="evidence" value="ECO:0007669"/>
    <property type="project" value="UniProtKB-UniRule"/>
</dbReference>
<dbReference type="SUPFAM" id="SSF141000">
    <property type="entry name" value="Glu-tRNAGln amidotransferase C subunit"/>
    <property type="match status" value="1"/>
</dbReference>
<dbReference type="InterPro" id="IPR003837">
    <property type="entry name" value="GatC"/>
</dbReference>
<dbReference type="GO" id="GO:0005524">
    <property type="term" value="F:ATP binding"/>
    <property type="evidence" value="ECO:0007669"/>
    <property type="project" value="UniProtKB-KW"/>
</dbReference>
<dbReference type="InterPro" id="IPR036113">
    <property type="entry name" value="Asp/Glu-ADT_sf_sub_c"/>
</dbReference>
<gene>
    <name evidence="1" type="primary">gatC</name>
    <name evidence="2" type="ORF">C5B42_02565</name>
</gene>
<dbReference type="Proteomes" id="UP000246104">
    <property type="component" value="Unassembled WGS sequence"/>
</dbReference>
<dbReference type="EC" id="6.3.5.-" evidence="1"/>
<sequence>MQTVTADITAHIAHLANLPLTPDQIEKYAPQLNSVLEYTQQASMLSTDGVAETSQVTGLENILREDVVERSRMFTQEEALSNAHRTHNGYFVVPALLQE</sequence>
<comment type="catalytic activity">
    <reaction evidence="1">
        <text>L-glutamyl-tRNA(Gln) + L-glutamine + ATP + H2O = L-glutaminyl-tRNA(Gln) + L-glutamate + ADP + phosphate + H(+)</text>
        <dbReference type="Rhea" id="RHEA:17521"/>
        <dbReference type="Rhea" id="RHEA-COMP:9681"/>
        <dbReference type="Rhea" id="RHEA-COMP:9684"/>
        <dbReference type="ChEBI" id="CHEBI:15377"/>
        <dbReference type="ChEBI" id="CHEBI:15378"/>
        <dbReference type="ChEBI" id="CHEBI:29985"/>
        <dbReference type="ChEBI" id="CHEBI:30616"/>
        <dbReference type="ChEBI" id="CHEBI:43474"/>
        <dbReference type="ChEBI" id="CHEBI:58359"/>
        <dbReference type="ChEBI" id="CHEBI:78520"/>
        <dbReference type="ChEBI" id="CHEBI:78521"/>
        <dbReference type="ChEBI" id="CHEBI:456216"/>
    </reaction>
</comment>
<dbReference type="Pfam" id="PF02686">
    <property type="entry name" value="GatC"/>
    <property type="match status" value="1"/>
</dbReference>
<reference evidence="2 3" key="1">
    <citation type="submission" date="2018-02" db="EMBL/GenBank/DDBJ databases">
        <title>Genomic Reconstructions from Amazon Rainforest and Pasture Soil Reveal Novel Insights into the Physiology of Candidate Phyla in Tropical Sites.</title>
        <authorList>
            <person name="Kroeger M.E."/>
            <person name="Delmont T."/>
            <person name="Eren A.M."/>
            <person name="Guo J."/>
            <person name="Meyer K.M."/>
            <person name="Khan K."/>
            <person name="Rodrigues J.L.M."/>
            <person name="Bohannan B.J.M."/>
            <person name="Tringe S."/>
            <person name="Borges C.D."/>
            <person name="Tiedje J."/>
            <person name="Tsai S.M."/>
            <person name="Nusslein K."/>
        </authorList>
    </citation>
    <scope>NUCLEOTIDE SEQUENCE [LARGE SCALE GENOMIC DNA]</scope>
    <source>
        <strain evidence="2">Amazon FNV 2010 28 9</strain>
    </source>
</reference>
<dbReference type="Gene3D" id="1.10.20.60">
    <property type="entry name" value="Glu-tRNAGln amidotransferase C subunit, N-terminal domain"/>
    <property type="match status" value="1"/>
</dbReference>
<keyword evidence="1" id="KW-0067">ATP-binding</keyword>
<dbReference type="PANTHER" id="PTHR15004">
    <property type="entry name" value="GLUTAMYL-TRNA(GLN) AMIDOTRANSFERASE SUBUNIT C, MITOCHONDRIAL"/>
    <property type="match status" value="1"/>
</dbReference>
<comment type="caution">
    <text evidence="2">The sequence shown here is derived from an EMBL/GenBank/DDBJ whole genome shotgun (WGS) entry which is preliminary data.</text>
</comment>
<keyword evidence="1" id="KW-0436">Ligase</keyword>
<proteinExistence type="inferred from homology"/>
<dbReference type="GO" id="GO:0006412">
    <property type="term" value="P:translation"/>
    <property type="evidence" value="ECO:0007669"/>
    <property type="project" value="UniProtKB-UniRule"/>
</dbReference>
<evidence type="ECO:0000313" key="2">
    <source>
        <dbReference type="EMBL" id="PWU23573.1"/>
    </source>
</evidence>
<organism evidence="2 3">
    <name type="scientific">Candidatus Cerribacteria bacterium 'Amazon FNV 2010 28 9'</name>
    <dbReference type="NCBI Taxonomy" id="2081795"/>
    <lineage>
        <taxon>Bacteria</taxon>
        <taxon>Candidatus Cerribacteria</taxon>
    </lineage>
</organism>
<dbReference type="PANTHER" id="PTHR15004:SF0">
    <property type="entry name" value="GLUTAMYL-TRNA(GLN) AMIDOTRANSFERASE SUBUNIT C, MITOCHONDRIAL"/>
    <property type="match status" value="1"/>
</dbReference>
<evidence type="ECO:0000256" key="1">
    <source>
        <dbReference type="HAMAP-Rule" id="MF_00122"/>
    </source>
</evidence>
<protein>
    <recommendedName>
        <fullName evidence="1">Aspartyl/glutamyl-tRNA(Asn/Gln) amidotransferase subunit C</fullName>
        <shortName evidence="1">Asp/Glu-ADT subunit C</shortName>
        <ecNumber evidence="1">6.3.5.-</ecNumber>
    </recommendedName>
</protein>
<keyword evidence="1" id="KW-0547">Nucleotide-binding</keyword>
<comment type="function">
    <text evidence="1">Allows the formation of correctly charged Asn-tRNA(Asn) or Gln-tRNA(Gln) through the transamidation of misacylated Asp-tRNA(Asn) or Glu-tRNA(Gln) in organisms which lack either or both of asparaginyl-tRNA or glutaminyl-tRNA synthetases. The reaction takes place in the presence of glutamine and ATP through an activated phospho-Asp-tRNA(Asn) or phospho-Glu-tRNA(Gln).</text>
</comment>
<dbReference type="GO" id="GO:0006450">
    <property type="term" value="P:regulation of translational fidelity"/>
    <property type="evidence" value="ECO:0007669"/>
    <property type="project" value="InterPro"/>
</dbReference>
<comment type="subunit">
    <text evidence="1">Heterotrimer of A, B and C subunits.</text>
</comment>
<keyword evidence="1" id="KW-0648">Protein biosynthesis</keyword>
<dbReference type="NCBIfam" id="TIGR00135">
    <property type="entry name" value="gatC"/>
    <property type="match status" value="1"/>
</dbReference>
<dbReference type="GO" id="GO:0016740">
    <property type="term" value="F:transferase activity"/>
    <property type="evidence" value="ECO:0007669"/>
    <property type="project" value="UniProtKB-KW"/>
</dbReference>
<keyword evidence="2" id="KW-0808">Transferase</keyword>
<comment type="catalytic activity">
    <reaction evidence="1">
        <text>L-aspartyl-tRNA(Asn) + L-glutamine + ATP + H2O = L-asparaginyl-tRNA(Asn) + L-glutamate + ADP + phosphate + 2 H(+)</text>
        <dbReference type="Rhea" id="RHEA:14513"/>
        <dbReference type="Rhea" id="RHEA-COMP:9674"/>
        <dbReference type="Rhea" id="RHEA-COMP:9677"/>
        <dbReference type="ChEBI" id="CHEBI:15377"/>
        <dbReference type="ChEBI" id="CHEBI:15378"/>
        <dbReference type="ChEBI" id="CHEBI:29985"/>
        <dbReference type="ChEBI" id="CHEBI:30616"/>
        <dbReference type="ChEBI" id="CHEBI:43474"/>
        <dbReference type="ChEBI" id="CHEBI:58359"/>
        <dbReference type="ChEBI" id="CHEBI:78515"/>
        <dbReference type="ChEBI" id="CHEBI:78516"/>
        <dbReference type="ChEBI" id="CHEBI:456216"/>
    </reaction>
</comment>
<dbReference type="AlphaFoldDB" id="A0A317JP19"/>